<accession>A0A367IYZ1</accession>
<reference evidence="1 2" key="1">
    <citation type="journal article" date="2018" name="G3 (Bethesda)">
        <title>Phylogenetic and Phylogenomic Definition of Rhizopus Species.</title>
        <authorList>
            <person name="Gryganskyi A.P."/>
            <person name="Golan J."/>
            <person name="Dolatabadi S."/>
            <person name="Mondo S."/>
            <person name="Robb S."/>
            <person name="Idnurm A."/>
            <person name="Muszewska A."/>
            <person name="Steczkiewicz K."/>
            <person name="Masonjones S."/>
            <person name="Liao H.L."/>
            <person name="Gajdeczka M.T."/>
            <person name="Anike F."/>
            <person name="Vuek A."/>
            <person name="Anishchenko I.M."/>
            <person name="Voigt K."/>
            <person name="de Hoog G.S."/>
            <person name="Smith M.E."/>
            <person name="Heitman J."/>
            <person name="Vilgalys R."/>
            <person name="Stajich J.E."/>
        </authorList>
    </citation>
    <scope>NUCLEOTIDE SEQUENCE [LARGE SCALE GENOMIC DNA]</scope>
    <source>
        <strain evidence="1 2">CBS 357.93</strain>
    </source>
</reference>
<gene>
    <name evidence="1" type="ORF">CU097_006829</name>
</gene>
<keyword evidence="2" id="KW-1185">Reference proteome</keyword>
<evidence type="ECO:0000313" key="2">
    <source>
        <dbReference type="Proteomes" id="UP000252139"/>
    </source>
</evidence>
<dbReference type="OrthoDB" id="10356612at2759"/>
<protein>
    <submittedName>
        <fullName evidence="1">Uncharacterized protein</fullName>
    </submittedName>
</protein>
<dbReference type="AlphaFoldDB" id="A0A367IYZ1"/>
<name>A0A367IYZ1_RHIAZ</name>
<dbReference type="EMBL" id="PJQL01002852">
    <property type="protein sequence ID" value="RCH82905.1"/>
    <property type="molecule type" value="Genomic_DNA"/>
</dbReference>
<evidence type="ECO:0000313" key="1">
    <source>
        <dbReference type="EMBL" id="RCH82905.1"/>
    </source>
</evidence>
<dbReference type="Proteomes" id="UP000252139">
    <property type="component" value="Unassembled WGS sequence"/>
</dbReference>
<proteinExistence type="predicted"/>
<sequence length="120" mass="14035">MDMRTQNDNIKQQHTHPSYLFYCELKIELELHVNVAAADEMFVPNLPKFTADPILKLSDIVTISMPNYRLLSDQLKKVVEAEAIDQQSLKSLKQFPSVYQLLQLVLQQSYEELLYALWTY</sequence>
<comment type="caution">
    <text evidence="1">The sequence shown here is derived from an EMBL/GenBank/DDBJ whole genome shotgun (WGS) entry which is preliminary data.</text>
</comment>
<organism evidence="1 2">
    <name type="scientific">Rhizopus azygosporus</name>
    <name type="common">Rhizopus microsporus var. azygosporus</name>
    <dbReference type="NCBI Taxonomy" id="86630"/>
    <lineage>
        <taxon>Eukaryota</taxon>
        <taxon>Fungi</taxon>
        <taxon>Fungi incertae sedis</taxon>
        <taxon>Mucoromycota</taxon>
        <taxon>Mucoromycotina</taxon>
        <taxon>Mucoromycetes</taxon>
        <taxon>Mucorales</taxon>
        <taxon>Mucorineae</taxon>
        <taxon>Rhizopodaceae</taxon>
        <taxon>Rhizopus</taxon>
    </lineage>
</organism>